<organism evidence="8 9">
    <name type="scientific">Dehalobacter restrictus</name>
    <dbReference type="NCBI Taxonomy" id="55583"/>
    <lineage>
        <taxon>Bacteria</taxon>
        <taxon>Bacillati</taxon>
        <taxon>Bacillota</taxon>
        <taxon>Clostridia</taxon>
        <taxon>Eubacteriales</taxon>
        <taxon>Desulfitobacteriaceae</taxon>
        <taxon>Dehalobacter</taxon>
    </lineage>
</organism>
<dbReference type="InterPro" id="IPR028909">
    <property type="entry name" value="bL21-like"/>
</dbReference>
<comment type="function">
    <text evidence="6 7">This protein binds to 23S rRNA in the presence of protein L20.</text>
</comment>
<comment type="subunit">
    <text evidence="6">Part of the 50S ribosomal subunit. Contacts protein L20.</text>
</comment>
<name>A0A857DFP0_9FIRM</name>
<evidence type="ECO:0000256" key="6">
    <source>
        <dbReference type="HAMAP-Rule" id="MF_01363"/>
    </source>
</evidence>
<dbReference type="GO" id="GO:0006412">
    <property type="term" value="P:translation"/>
    <property type="evidence" value="ECO:0007669"/>
    <property type="project" value="UniProtKB-UniRule"/>
</dbReference>
<dbReference type="GO" id="GO:0019843">
    <property type="term" value="F:rRNA binding"/>
    <property type="evidence" value="ECO:0007669"/>
    <property type="project" value="UniProtKB-UniRule"/>
</dbReference>
<dbReference type="GO" id="GO:0005840">
    <property type="term" value="C:ribosome"/>
    <property type="evidence" value="ECO:0007669"/>
    <property type="project" value="UniProtKB-KW"/>
</dbReference>
<evidence type="ECO:0000313" key="8">
    <source>
        <dbReference type="EMBL" id="QGZ99706.1"/>
    </source>
</evidence>
<dbReference type="HAMAP" id="MF_01363">
    <property type="entry name" value="Ribosomal_bL21"/>
    <property type="match status" value="1"/>
</dbReference>
<keyword evidence="5 6" id="KW-0687">Ribonucleoprotein</keyword>
<dbReference type="InterPro" id="IPR001787">
    <property type="entry name" value="Ribosomal_bL21"/>
</dbReference>
<accession>A0A857DFP0</accession>
<reference evidence="8 9" key="1">
    <citation type="submission" date="2019-12" db="EMBL/GenBank/DDBJ databases">
        <title>Sequence classification of anaerobic respiratory reductive dehalogenases: First we see many, then we see few.</title>
        <authorList>
            <person name="Molenda O."/>
            <person name="Puentes Jacome L.A."/>
            <person name="Cao X."/>
            <person name="Nesbo C.L."/>
            <person name="Tang S."/>
            <person name="Morson N."/>
            <person name="Patron J."/>
            <person name="Lomheim L."/>
            <person name="Wishart D.S."/>
            <person name="Edwards E.A."/>
        </authorList>
    </citation>
    <scope>NUCLEOTIDE SEQUENCE [LARGE SCALE GENOMIC DNA]</scope>
    <source>
        <strain evidence="8 9">12DCA</strain>
    </source>
</reference>
<evidence type="ECO:0000256" key="4">
    <source>
        <dbReference type="ARBA" id="ARBA00022980"/>
    </source>
</evidence>
<evidence type="ECO:0000256" key="3">
    <source>
        <dbReference type="ARBA" id="ARBA00022884"/>
    </source>
</evidence>
<dbReference type="PANTHER" id="PTHR21349">
    <property type="entry name" value="50S RIBOSOMAL PROTEIN L21"/>
    <property type="match status" value="1"/>
</dbReference>
<keyword evidence="3 6" id="KW-0694">RNA-binding</keyword>
<keyword evidence="4 6" id="KW-0689">Ribosomal protein</keyword>
<evidence type="ECO:0000256" key="5">
    <source>
        <dbReference type="ARBA" id="ARBA00023274"/>
    </source>
</evidence>
<dbReference type="GO" id="GO:1990904">
    <property type="term" value="C:ribonucleoprotein complex"/>
    <property type="evidence" value="ECO:0007669"/>
    <property type="project" value="UniProtKB-KW"/>
</dbReference>
<dbReference type="InterPro" id="IPR018258">
    <property type="entry name" value="Ribosomal_bL21_CS"/>
</dbReference>
<keyword evidence="2 6" id="KW-0699">rRNA-binding</keyword>
<dbReference type="InterPro" id="IPR036164">
    <property type="entry name" value="bL21-like_sf"/>
</dbReference>
<gene>
    <name evidence="6 8" type="primary">rplU</name>
    <name evidence="8" type="ORF">GQ588_03090</name>
</gene>
<dbReference type="PANTHER" id="PTHR21349:SF0">
    <property type="entry name" value="LARGE RIBOSOMAL SUBUNIT PROTEIN BL21M"/>
    <property type="match status" value="1"/>
</dbReference>
<sequence>MYVIIETGGKQYRVKEGDVVNVEKLDAAVGQVLDLNQVLLVEKDGNVTVGAPVVAGVTVVAKVLEQGKGDKVIAFRYKPKKHVRVKKGHRQPYTKLSIETINA</sequence>
<dbReference type="GO" id="GO:0005737">
    <property type="term" value="C:cytoplasm"/>
    <property type="evidence" value="ECO:0007669"/>
    <property type="project" value="UniProtKB-ARBA"/>
</dbReference>
<dbReference type="PROSITE" id="PS01169">
    <property type="entry name" value="RIBOSOMAL_L21"/>
    <property type="match status" value="1"/>
</dbReference>
<dbReference type="NCBIfam" id="TIGR00061">
    <property type="entry name" value="L21"/>
    <property type="match status" value="1"/>
</dbReference>
<evidence type="ECO:0000256" key="2">
    <source>
        <dbReference type="ARBA" id="ARBA00022730"/>
    </source>
</evidence>
<evidence type="ECO:0000256" key="1">
    <source>
        <dbReference type="ARBA" id="ARBA00008563"/>
    </source>
</evidence>
<protein>
    <recommendedName>
        <fullName evidence="6">Large ribosomal subunit protein bL21</fullName>
    </recommendedName>
</protein>
<comment type="similarity">
    <text evidence="1 6 7">Belongs to the bacterial ribosomal protein bL21 family.</text>
</comment>
<evidence type="ECO:0000313" key="9">
    <source>
        <dbReference type="Proteomes" id="UP000430508"/>
    </source>
</evidence>
<dbReference type="EMBL" id="CP046996">
    <property type="protein sequence ID" value="QGZ99706.1"/>
    <property type="molecule type" value="Genomic_DNA"/>
</dbReference>
<proteinExistence type="inferred from homology"/>
<dbReference type="RefSeq" id="WP_019226555.1">
    <property type="nucleotide sequence ID" value="NZ_CP046996.1"/>
</dbReference>
<dbReference type="Pfam" id="PF00829">
    <property type="entry name" value="Ribosomal_L21p"/>
    <property type="match status" value="1"/>
</dbReference>
<dbReference type="SUPFAM" id="SSF141091">
    <property type="entry name" value="L21p-like"/>
    <property type="match status" value="1"/>
</dbReference>
<evidence type="ECO:0000256" key="7">
    <source>
        <dbReference type="RuleBase" id="RU000562"/>
    </source>
</evidence>
<dbReference type="Proteomes" id="UP000430508">
    <property type="component" value="Chromosome"/>
</dbReference>
<dbReference type="AlphaFoldDB" id="A0A857DFP0"/>
<dbReference type="GO" id="GO:0003735">
    <property type="term" value="F:structural constituent of ribosome"/>
    <property type="evidence" value="ECO:0007669"/>
    <property type="project" value="InterPro"/>
</dbReference>